<reference evidence="3" key="1">
    <citation type="submission" date="2023-07" db="EMBL/GenBank/DDBJ databases">
        <title>30 novel species of actinomycetes from the DSMZ collection.</title>
        <authorList>
            <person name="Nouioui I."/>
        </authorList>
    </citation>
    <scope>NUCLEOTIDE SEQUENCE [LARGE SCALE GENOMIC DNA]</scope>
    <source>
        <strain evidence="3">DSM 41636</strain>
    </source>
</reference>
<sequence>MIGDPTQPSRGATCVAHDPVAHTCAELHEVAFTRLAPRSHPRKSRRVAKTLHILRLADEPGYRRQIKMQANLQEGRHALARKIFGRAGQLYQRYQDGMEDRIGALGLVLNALVLFNTRYMDAALTQLRADGFDVRDEDVVRLSPFGRHHINVLGRFNVLGRYSFQLPDLPGGLRPLRDPRRTCRGVGAGTQRPIARRRGAGLRTAPVHPRLPGAPKHPASRAAREAAVLCGRGRNHGVDEMGRLAALAAGSAWPDSAHRGCANPASAAKLTPARIAHAAPSGCRGVQFFRNAFRLPF</sequence>
<dbReference type="EMBL" id="JAVRFA010000098">
    <property type="protein sequence ID" value="MDT0399773.1"/>
    <property type="molecule type" value="Genomic_DNA"/>
</dbReference>
<evidence type="ECO:0000313" key="3">
    <source>
        <dbReference type="Proteomes" id="UP001183881"/>
    </source>
</evidence>
<dbReference type="Pfam" id="PF01526">
    <property type="entry name" value="DDE_Tnp_Tn3"/>
    <property type="match status" value="1"/>
</dbReference>
<proteinExistence type="predicted"/>
<accession>A0ABU2Q5Q5</accession>
<feature type="domain" description="Tn3 transposase DDE" evidence="1">
    <location>
        <begin position="46"/>
        <end position="156"/>
    </location>
</feature>
<organism evidence="2 3">
    <name type="scientific">Streptomyces edwardsiae</name>
    <dbReference type="NCBI Taxonomy" id="3075527"/>
    <lineage>
        <taxon>Bacteria</taxon>
        <taxon>Bacillati</taxon>
        <taxon>Actinomycetota</taxon>
        <taxon>Actinomycetes</taxon>
        <taxon>Kitasatosporales</taxon>
        <taxon>Streptomycetaceae</taxon>
        <taxon>Streptomyces</taxon>
    </lineage>
</organism>
<evidence type="ECO:0000313" key="2">
    <source>
        <dbReference type="EMBL" id="MDT0399773.1"/>
    </source>
</evidence>
<dbReference type="InterPro" id="IPR002513">
    <property type="entry name" value="Tn3_Tnp_DDE_dom"/>
</dbReference>
<protein>
    <submittedName>
        <fullName evidence="2">Tn3 family transposase</fullName>
    </submittedName>
</protein>
<gene>
    <name evidence="2" type="ORF">RM705_34465</name>
</gene>
<evidence type="ECO:0000259" key="1">
    <source>
        <dbReference type="Pfam" id="PF01526"/>
    </source>
</evidence>
<dbReference type="Proteomes" id="UP001183881">
    <property type="component" value="Unassembled WGS sequence"/>
</dbReference>
<name>A0ABU2Q5Q5_9ACTN</name>
<comment type="caution">
    <text evidence="2">The sequence shown here is derived from an EMBL/GenBank/DDBJ whole genome shotgun (WGS) entry which is preliminary data.</text>
</comment>
<keyword evidence="3" id="KW-1185">Reference proteome</keyword>